<dbReference type="GO" id="GO:0003723">
    <property type="term" value="F:RNA binding"/>
    <property type="evidence" value="ECO:0007669"/>
    <property type="project" value="InterPro"/>
</dbReference>
<feature type="compositionally biased region" description="Basic residues" evidence="6">
    <location>
        <begin position="1"/>
        <end position="15"/>
    </location>
</feature>
<dbReference type="EMBL" id="MCGT01000031">
    <property type="protein sequence ID" value="ORX47961.1"/>
    <property type="molecule type" value="Genomic_DNA"/>
</dbReference>
<comment type="caution">
    <text evidence="7">The sequence shown here is derived from an EMBL/GenBank/DDBJ whole genome shotgun (WGS) entry which is preliminary data.</text>
</comment>
<dbReference type="GO" id="GO:0000480">
    <property type="term" value="P:endonucleolytic cleavage in 5'-ETS of tricistronic rRNA transcript (SSU-rRNA, 5.8S rRNA, LSU-rRNA)"/>
    <property type="evidence" value="ECO:0007669"/>
    <property type="project" value="TreeGrafter"/>
</dbReference>
<evidence type="ECO:0000256" key="4">
    <source>
        <dbReference type="ARBA" id="ARBA00031929"/>
    </source>
</evidence>
<evidence type="ECO:0000313" key="8">
    <source>
        <dbReference type="Proteomes" id="UP000242146"/>
    </source>
</evidence>
<evidence type="ECO:0000256" key="2">
    <source>
        <dbReference type="ARBA" id="ARBA00022737"/>
    </source>
</evidence>
<evidence type="ECO:0000313" key="7">
    <source>
        <dbReference type="EMBL" id="ORX47961.1"/>
    </source>
</evidence>
<organism evidence="7 8">
    <name type="scientific">Hesseltinella vesiculosa</name>
    <dbReference type="NCBI Taxonomy" id="101127"/>
    <lineage>
        <taxon>Eukaryota</taxon>
        <taxon>Fungi</taxon>
        <taxon>Fungi incertae sedis</taxon>
        <taxon>Mucoromycota</taxon>
        <taxon>Mucoromycotina</taxon>
        <taxon>Mucoromycetes</taxon>
        <taxon>Mucorales</taxon>
        <taxon>Cunninghamellaceae</taxon>
        <taxon>Hesseltinella</taxon>
    </lineage>
</organism>
<dbReference type="PROSITE" id="PS50302">
    <property type="entry name" value="PUM"/>
    <property type="match status" value="1"/>
</dbReference>
<feature type="region of interest" description="Disordered" evidence="6">
    <location>
        <begin position="1"/>
        <end position="51"/>
    </location>
</feature>
<dbReference type="SMART" id="SM00025">
    <property type="entry name" value="Pumilio"/>
    <property type="match status" value="4"/>
</dbReference>
<dbReference type="GO" id="GO:0030686">
    <property type="term" value="C:90S preribosome"/>
    <property type="evidence" value="ECO:0007669"/>
    <property type="project" value="TreeGrafter"/>
</dbReference>
<dbReference type="GO" id="GO:0000447">
    <property type="term" value="P:endonucleolytic cleavage in ITS1 to separate SSU-rRNA from 5.8S rRNA and LSU-rRNA from tricistronic rRNA transcript (SSU-rRNA, 5.8S rRNA, LSU-rRNA)"/>
    <property type="evidence" value="ECO:0007669"/>
    <property type="project" value="TreeGrafter"/>
</dbReference>
<protein>
    <recommendedName>
        <fullName evidence="1">Nucleolar protein 9</fullName>
    </recommendedName>
    <alternativeName>
        <fullName evidence="3 4">Pumilio domain-containing protein NOP9</fullName>
    </alternativeName>
</protein>
<reference evidence="7 8" key="1">
    <citation type="submission" date="2016-07" db="EMBL/GenBank/DDBJ databases">
        <title>Pervasive Adenine N6-methylation of Active Genes in Fungi.</title>
        <authorList>
            <consortium name="DOE Joint Genome Institute"/>
            <person name="Mondo S.J."/>
            <person name="Dannebaum R.O."/>
            <person name="Kuo R.C."/>
            <person name="Labutti K."/>
            <person name="Haridas S."/>
            <person name="Kuo A."/>
            <person name="Salamov A."/>
            <person name="Ahrendt S.R."/>
            <person name="Lipzen A."/>
            <person name="Sullivan W."/>
            <person name="Andreopoulos W.B."/>
            <person name="Clum A."/>
            <person name="Lindquist E."/>
            <person name="Daum C."/>
            <person name="Ramamoorthy G.K."/>
            <person name="Gryganskyi A."/>
            <person name="Culley D."/>
            <person name="Magnuson J.K."/>
            <person name="James T.Y."/>
            <person name="O'Malley M.A."/>
            <person name="Stajich J.E."/>
            <person name="Spatafora J.W."/>
            <person name="Visel A."/>
            <person name="Grigoriev I.V."/>
        </authorList>
    </citation>
    <scope>NUCLEOTIDE SEQUENCE [LARGE SCALE GENOMIC DNA]</scope>
    <source>
        <strain evidence="7 8">NRRL 3301</strain>
    </source>
</reference>
<evidence type="ECO:0000256" key="3">
    <source>
        <dbReference type="ARBA" id="ARBA00030932"/>
    </source>
</evidence>
<dbReference type="GO" id="GO:0000472">
    <property type="term" value="P:endonucleolytic cleavage to generate mature 5'-end of SSU-rRNA from (SSU-rRNA, 5.8S rRNA, LSU-rRNA)"/>
    <property type="evidence" value="ECO:0007669"/>
    <property type="project" value="TreeGrafter"/>
</dbReference>
<dbReference type="PANTHER" id="PTHR13102:SF0">
    <property type="entry name" value="NUCLEOLAR PROTEIN 9"/>
    <property type="match status" value="1"/>
</dbReference>
<dbReference type="Gene3D" id="1.25.10.10">
    <property type="entry name" value="Leucine-rich Repeat Variant"/>
    <property type="match status" value="3"/>
</dbReference>
<dbReference type="STRING" id="101127.A0A1X2G8N2"/>
<feature type="compositionally biased region" description="Polar residues" evidence="6">
    <location>
        <begin position="263"/>
        <end position="272"/>
    </location>
</feature>
<feature type="region of interest" description="Disordered" evidence="6">
    <location>
        <begin position="249"/>
        <end position="276"/>
    </location>
</feature>
<feature type="compositionally biased region" description="Basic residues" evidence="6">
    <location>
        <begin position="252"/>
        <end position="262"/>
    </location>
</feature>
<accession>A0A1X2G8N2</accession>
<dbReference type="GO" id="GO:0030688">
    <property type="term" value="C:preribosome, small subunit precursor"/>
    <property type="evidence" value="ECO:0007669"/>
    <property type="project" value="TreeGrafter"/>
</dbReference>
<evidence type="ECO:0000256" key="1">
    <source>
        <dbReference type="ARBA" id="ARBA00016427"/>
    </source>
</evidence>
<dbReference type="InterPro" id="IPR016024">
    <property type="entry name" value="ARM-type_fold"/>
</dbReference>
<dbReference type="Proteomes" id="UP000242146">
    <property type="component" value="Unassembled WGS sequence"/>
</dbReference>
<dbReference type="InterPro" id="IPR001313">
    <property type="entry name" value="Pumilio_RNA-bd_rpt"/>
</dbReference>
<dbReference type="GO" id="GO:0005730">
    <property type="term" value="C:nucleolus"/>
    <property type="evidence" value="ECO:0007669"/>
    <property type="project" value="TreeGrafter"/>
</dbReference>
<dbReference type="OrthoDB" id="392571at2759"/>
<dbReference type="SUPFAM" id="SSF48371">
    <property type="entry name" value="ARM repeat"/>
    <property type="match status" value="2"/>
</dbReference>
<keyword evidence="2" id="KW-0677">Repeat</keyword>
<keyword evidence="8" id="KW-1185">Reference proteome</keyword>
<dbReference type="PANTHER" id="PTHR13102">
    <property type="entry name" value="NUCLEOLAR PROTEIN 9"/>
    <property type="match status" value="1"/>
</dbReference>
<gene>
    <name evidence="7" type="ORF">DM01DRAFT_1338797</name>
</gene>
<dbReference type="Pfam" id="PF22493">
    <property type="entry name" value="PUF_NOP9"/>
    <property type="match status" value="1"/>
</dbReference>
<feature type="compositionally biased region" description="Low complexity" evidence="6">
    <location>
        <begin position="28"/>
        <end position="46"/>
    </location>
</feature>
<dbReference type="AlphaFoldDB" id="A0A1X2G8N2"/>
<feature type="repeat" description="Pumilio" evidence="5">
    <location>
        <begin position="583"/>
        <end position="618"/>
    </location>
</feature>
<name>A0A1X2G8N2_9FUNG</name>
<evidence type="ECO:0000256" key="5">
    <source>
        <dbReference type="PROSITE-ProRule" id="PRU00317"/>
    </source>
</evidence>
<dbReference type="InterPro" id="IPR011989">
    <property type="entry name" value="ARM-like"/>
</dbReference>
<proteinExistence type="predicted"/>
<dbReference type="InterPro" id="IPR040000">
    <property type="entry name" value="NOP9"/>
</dbReference>
<feature type="compositionally biased region" description="Basic and acidic residues" evidence="6">
    <location>
        <begin position="16"/>
        <end position="25"/>
    </location>
</feature>
<evidence type="ECO:0000256" key="6">
    <source>
        <dbReference type="SAM" id="MobiDB-lite"/>
    </source>
</evidence>
<dbReference type="GO" id="GO:0000056">
    <property type="term" value="P:ribosomal small subunit export from nucleus"/>
    <property type="evidence" value="ECO:0007669"/>
    <property type="project" value="TreeGrafter"/>
</dbReference>
<sequence>MGKARSKRNSRRRTRTKEENDHADDSNNDTQQQQQNQEPDQPDQTDAPAFYMDDQPEQQDLVMTTQDLHDKYHFQAAHYGELEEDMVGYFKGIEAKLDDQDFDSAEDQRLFVENVYSEVEGNELRLATNYSCSLILEKMLKISDHFQLRVFMDKLAGQTIPLFAHRFASHVCQTLLTLAAHVVDQEVAEGVSATERSKPGELPSMQQMILDMCQDIRPMIGGLITQQFASHVVRILLFVLSGKRVDETHGQAKGKLRTKKSSQYKTSKNDSLASVGKDRRSLRVPAAFLDMFRTLTNDLAVKSEDSVIRSLSAHKVASPVLQLLLEMQGKDAEGKKVQAILVDRLLWGFVTDPNPGADSPTSSRNAWFQTLVRDTVASHLLEVIVKVVSDDVYDKLYKTYFAGRLEKFGMNPVSNFVIQQLISHARTPAQLKAMVDELPAKAFKNFIVGGKHGVVRSIVESSANLQACQKQVIDTLLEALGLKEDPKQTVDCLMRMRTLDGWNNMTDEDKYNLRLFHIQGSLIVQAIMKMPAEQNSVVVNSFLSLPRQTSLRWCYTPVGSRAYQAIVSSESVSEKIKKKLLKDLQGDYVRLSKDKFGSHIVEACWGVADINMKEKIAQELVKYEHDLSEHHLGKCILWTCKIDLYKRRHDDWVEREKGIDRKRDMFKDILGSDKKRSRS</sequence>